<dbReference type="PANTHER" id="PTHR43031">
    <property type="entry name" value="FAD-DEPENDENT OXIDOREDUCTASE"/>
    <property type="match status" value="1"/>
</dbReference>
<feature type="domain" description="Rhodanese" evidence="1">
    <location>
        <begin position="28"/>
        <end position="120"/>
    </location>
</feature>
<dbReference type="SMART" id="SM00450">
    <property type="entry name" value="RHOD"/>
    <property type="match status" value="1"/>
</dbReference>
<evidence type="ECO:0000313" key="3">
    <source>
        <dbReference type="Proteomes" id="UP000244906"/>
    </source>
</evidence>
<dbReference type="Pfam" id="PF00581">
    <property type="entry name" value="Rhodanese"/>
    <property type="match status" value="1"/>
</dbReference>
<name>A0A2V1GRC0_9GAMM</name>
<proteinExistence type="predicted"/>
<dbReference type="OrthoDB" id="9791096at2"/>
<dbReference type="Proteomes" id="UP000244906">
    <property type="component" value="Unassembled WGS sequence"/>
</dbReference>
<dbReference type="EMBL" id="QDDL01000006">
    <property type="protein sequence ID" value="PVZ67628.1"/>
    <property type="molecule type" value="Genomic_DNA"/>
</dbReference>
<dbReference type="InterPro" id="IPR036873">
    <property type="entry name" value="Rhodanese-like_dom_sf"/>
</dbReference>
<evidence type="ECO:0000259" key="1">
    <source>
        <dbReference type="PROSITE" id="PS50206"/>
    </source>
</evidence>
<dbReference type="PROSITE" id="PS50206">
    <property type="entry name" value="RHODANESE_3"/>
    <property type="match status" value="1"/>
</dbReference>
<dbReference type="AlphaFoldDB" id="A0A2V1GRC0"/>
<reference evidence="2 3" key="1">
    <citation type="submission" date="2018-04" db="EMBL/GenBank/DDBJ databases">
        <title>Thalassorhabdus spongiae gen. nov., sp. nov., isolated from a marine sponge in South-West Iceland.</title>
        <authorList>
            <person name="Knobloch S."/>
            <person name="Daussin A."/>
            <person name="Johannsson R."/>
            <person name="Marteinsson V.T."/>
        </authorList>
    </citation>
    <scope>NUCLEOTIDE SEQUENCE [LARGE SCALE GENOMIC DNA]</scope>
    <source>
        <strain evidence="2 3">Hp12</strain>
    </source>
</reference>
<dbReference type="CDD" id="cd00158">
    <property type="entry name" value="RHOD"/>
    <property type="match status" value="1"/>
</dbReference>
<dbReference type="InterPro" id="IPR050229">
    <property type="entry name" value="GlpE_sulfurtransferase"/>
</dbReference>
<protein>
    <submittedName>
        <fullName evidence="2">Sulfurtransferase</fullName>
    </submittedName>
</protein>
<keyword evidence="2" id="KW-0808">Transferase</keyword>
<dbReference type="PANTHER" id="PTHR43031:SF1">
    <property type="entry name" value="PYRIDINE NUCLEOTIDE-DISULPHIDE OXIDOREDUCTASE"/>
    <property type="match status" value="1"/>
</dbReference>
<organism evidence="2 3">
    <name type="scientific">Pelagibaculum spongiae</name>
    <dbReference type="NCBI Taxonomy" id="2080658"/>
    <lineage>
        <taxon>Bacteria</taxon>
        <taxon>Pseudomonadati</taxon>
        <taxon>Pseudomonadota</taxon>
        <taxon>Gammaproteobacteria</taxon>
        <taxon>Oceanospirillales</taxon>
        <taxon>Pelagibaculum</taxon>
    </lineage>
</organism>
<gene>
    <name evidence="2" type="ORF">DC094_14410</name>
</gene>
<comment type="caution">
    <text evidence="2">The sequence shown here is derived from an EMBL/GenBank/DDBJ whole genome shotgun (WGS) entry which is preliminary data.</text>
</comment>
<keyword evidence="3" id="KW-1185">Reference proteome</keyword>
<dbReference type="RefSeq" id="WP_116687823.1">
    <property type="nucleotide sequence ID" value="NZ_CAWNYD010000006.1"/>
</dbReference>
<accession>A0A2V1GRC0</accession>
<dbReference type="GO" id="GO:0016740">
    <property type="term" value="F:transferase activity"/>
    <property type="evidence" value="ECO:0007669"/>
    <property type="project" value="UniProtKB-KW"/>
</dbReference>
<sequence length="125" mass="13925">MPATLQDLLALARHHVTIINDQQAEIMLQNQCAVLDVREPGEFQQGHLPDAVNIPRGILEFKIADHPAIDDFNTPVLIYCKNGGRSTFAAATLKEMGYQQVKMLDGGFDSWQGHVHKIEKEIGAY</sequence>
<dbReference type="SUPFAM" id="SSF52821">
    <property type="entry name" value="Rhodanese/Cell cycle control phosphatase"/>
    <property type="match status" value="1"/>
</dbReference>
<dbReference type="Gene3D" id="3.40.250.10">
    <property type="entry name" value="Rhodanese-like domain"/>
    <property type="match status" value="1"/>
</dbReference>
<dbReference type="InterPro" id="IPR001763">
    <property type="entry name" value="Rhodanese-like_dom"/>
</dbReference>
<evidence type="ECO:0000313" key="2">
    <source>
        <dbReference type="EMBL" id="PVZ67628.1"/>
    </source>
</evidence>